<dbReference type="Proteomes" id="UP000256328">
    <property type="component" value="Unassembled WGS sequence"/>
</dbReference>
<feature type="transmembrane region" description="Helical" evidence="2">
    <location>
        <begin position="274"/>
        <end position="301"/>
    </location>
</feature>
<dbReference type="Pfam" id="PF20237">
    <property type="entry name" value="DUF6594"/>
    <property type="match status" value="1"/>
</dbReference>
<proteinExistence type="predicted"/>
<feature type="transmembrane region" description="Helical" evidence="2">
    <location>
        <begin position="346"/>
        <end position="365"/>
    </location>
</feature>
<accession>A0A3D8Q4U9</accession>
<keyword evidence="2" id="KW-1133">Transmembrane helix</keyword>
<evidence type="ECO:0000313" key="4">
    <source>
        <dbReference type="EMBL" id="RDW56851.1"/>
    </source>
</evidence>
<feature type="region of interest" description="Disordered" evidence="1">
    <location>
        <begin position="231"/>
        <end position="250"/>
    </location>
</feature>
<dbReference type="InterPro" id="IPR046529">
    <property type="entry name" value="DUF6594"/>
</dbReference>
<dbReference type="OrthoDB" id="3564540at2759"/>
<feature type="compositionally biased region" description="Basic and acidic residues" evidence="1">
    <location>
        <begin position="237"/>
        <end position="250"/>
    </location>
</feature>
<organism evidence="4 5">
    <name type="scientific">Coleophoma crateriformis</name>
    <dbReference type="NCBI Taxonomy" id="565419"/>
    <lineage>
        <taxon>Eukaryota</taxon>
        <taxon>Fungi</taxon>
        <taxon>Dikarya</taxon>
        <taxon>Ascomycota</taxon>
        <taxon>Pezizomycotina</taxon>
        <taxon>Leotiomycetes</taxon>
        <taxon>Helotiales</taxon>
        <taxon>Dermateaceae</taxon>
        <taxon>Coleophoma</taxon>
    </lineage>
</organism>
<keyword evidence="5" id="KW-1185">Reference proteome</keyword>
<dbReference type="AlphaFoldDB" id="A0A3D8Q4U9"/>
<comment type="caution">
    <text evidence="4">The sequence shown here is derived from an EMBL/GenBank/DDBJ whole genome shotgun (WGS) entry which is preliminary data.</text>
</comment>
<evidence type="ECO:0000256" key="2">
    <source>
        <dbReference type="SAM" id="Phobius"/>
    </source>
</evidence>
<feature type="region of interest" description="Disordered" evidence="1">
    <location>
        <begin position="1"/>
        <end position="23"/>
    </location>
</feature>
<feature type="domain" description="DUF6594" evidence="3">
    <location>
        <begin position="62"/>
        <end position="301"/>
    </location>
</feature>
<sequence length="390" mass="44158">MASLINNEASSSQNTPIVPLPEDNRRQLICNPNSYNKTLAQKSKSNRSLVARDVGDIHIGVPNIARFLDNDENFMLYRRFVILHAFILSLNREERQLLEAELYNMDEEESIGMRQMARSESQKRSEMLRKFEFKLAEYSDFILPANNSGADIDLTSAGSQSVEHWLCQGPDLEKLDQESNPRWKSYTAEVKRVVLDPQASDWLHYSIEDLLNVREHGTAYHVSNTSLDRGRQARGSINRDQRSTYSRPRETADQHNALAALSTWILRANQALQWLFGVLFLPISILIHSVNISSALGYLMLVNTSISQQNGSSDIYWKITLIAWGVTITFLLVHGLFFGVYKTDCYVRRLVLTCIVFCGAIALALHALGANVMSGILVGFTLSVIFLQIW</sequence>
<keyword evidence="2" id="KW-0472">Membrane</keyword>
<keyword evidence="2" id="KW-0812">Transmembrane</keyword>
<dbReference type="EMBL" id="PDLN01000024">
    <property type="protein sequence ID" value="RDW56851.1"/>
    <property type="molecule type" value="Genomic_DNA"/>
</dbReference>
<feature type="transmembrane region" description="Helical" evidence="2">
    <location>
        <begin position="372"/>
        <end position="389"/>
    </location>
</feature>
<name>A0A3D8Q4U9_9HELO</name>
<feature type="transmembrane region" description="Helical" evidence="2">
    <location>
        <begin position="321"/>
        <end position="340"/>
    </location>
</feature>
<evidence type="ECO:0000313" key="5">
    <source>
        <dbReference type="Proteomes" id="UP000256328"/>
    </source>
</evidence>
<feature type="compositionally biased region" description="Polar residues" evidence="1">
    <location>
        <begin position="1"/>
        <end position="16"/>
    </location>
</feature>
<gene>
    <name evidence="4" type="ORF">BP5796_12918</name>
</gene>
<protein>
    <recommendedName>
        <fullName evidence="3">DUF6594 domain-containing protein</fullName>
    </recommendedName>
</protein>
<evidence type="ECO:0000259" key="3">
    <source>
        <dbReference type="Pfam" id="PF20237"/>
    </source>
</evidence>
<evidence type="ECO:0000256" key="1">
    <source>
        <dbReference type="SAM" id="MobiDB-lite"/>
    </source>
</evidence>
<reference evidence="4 5" key="1">
    <citation type="journal article" date="2018" name="IMA Fungus">
        <title>IMA Genome-F 9: Draft genome sequence of Annulohypoxylon stygium, Aspergillus mulundensis, Berkeleyomyces basicola (syn. Thielaviopsis basicola), Ceratocystis smalleyi, two Cercospora beticola strains, Coleophoma cylindrospora, Fusarium fracticaudum, Phialophora cf. hyalina, and Morchella septimelata.</title>
        <authorList>
            <person name="Wingfield B.D."/>
            <person name="Bills G.F."/>
            <person name="Dong Y."/>
            <person name="Huang W."/>
            <person name="Nel W.J."/>
            <person name="Swalarsk-Parry B.S."/>
            <person name="Vaghefi N."/>
            <person name="Wilken P.M."/>
            <person name="An Z."/>
            <person name="de Beer Z.W."/>
            <person name="De Vos L."/>
            <person name="Chen L."/>
            <person name="Duong T.A."/>
            <person name="Gao Y."/>
            <person name="Hammerbacher A."/>
            <person name="Kikkert J.R."/>
            <person name="Li Y."/>
            <person name="Li H."/>
            <person name="Li K."/>
            <person name="Li Q."/>
            <person name="Liu X."/>
            <person name="Ma X."/>
            <person name="Naidoo K."/>
            <person name="Pethybridge S.J."/>
            <person name="Sun J."/>
            <person name="Steenkamp E.T."/>
            <person name="van der Nest M.A."/>
            <person name="van Wyk S."/>
            <person name="Wingfield M.J."/>
            <person name="Xiong C."/>
            <person name="Yue Q."/>
            <person name="Zhang X."/>
        </authorList>
    </citation>
    <scope>NUCLEOTIDE SEQUENCE [LARGE SCALE GENOMIC DNA]</scope>
    <source>
        <strain evidence="4 5">BP5796</strain>
    </source>
</reference>